<dbReference type="CDD" id="cd06261">
    <property type="entry name" value="TM_PBP2"/>
    <property type="match status" value="1"/>
</dbReference>
<gene>
    <name evidence="9" type="ORF">C0184_09205</name>
</gene>
<feature type="transmembrane region" description="Helical" evidence="7">
    <location>
        <begin position="235"/>
        <end position="260"/>
    </location>
</feature>
<evidence type="ECO:0000256" key="7">
    <source>
        <dbReference type="RuleBase" id="RU363032"/>
    </source>
</evidence>
<dbReference type="PANTHER" id="PTHR43163">
    <property type="entry name" value="DIPEPTIDE TRANSPORT SYSTEM PERMEASE PROTEIN DPPB-RELATED"/>
    <property type="match status" value="1"/>
</dbReference>
<dbReference type="Pfam" id="PF00528">
    <property type="entry name" value="BPD_transp_1"/>
    <property type="match status" value="1"/>
</dbReference>
<dbReference type="InterPro" id="IPR045621">
    <property type="entry name" value="BPD_transp_1_N"/>
</dbReference>
<comment type="similarity">
    <text evidence="7">Belongs to the binding-protein-dependent transport system permease family.</text>
</comment>
<dbReference type="InterPro" id="IPR000515">
    <property type="entry name" value="MetI-like"/>
</dbReference>
<sequence>MVRYLIRRIVLLGVTFLISSLIIFLICRLLPGDVARVLLGREAGEAALARLRAELGLDRPLPIQYLDWLRGFFSGDWGISYSTRQPIRPLVLERLGNSLLLAGVTLALALPLGIGLGVWAGWRAGKPDDTMISVATLAVTGLPEFVTGLLLIDIFAFRLRWLPANSSIRPDATLLDIVPQLILPAITATLVLLAYIARLTRTGVITELEQEYVRTAMLKGLAPLSILSRHVLRNALLPTITVIAISFGWLISGLIVVENVYNYPGIGRLLTFAIDRRDLILLQAVAMVTVMIFAVANLVADLLYAFLDPRIRLGQETEY</sequence>
<dbReference type="Proteomes" id="UP000243376">
    <property type="component" value="Unassembled WGS sequence"/>
</dbReference>
<evidence type="ECO:0000256" key="4">
    <source>
        <dbReference type="ARBA" id="ARBA00022692"/>
    </source>
</evidence>
<evidence type="ECO:0000313" key="9">
    <source>
        <dbReference type="EMBL" id="PMP80505.1"/>
    </source>
</evidence>
<dbReference type="GO" id="GO:0005886">
    <property type="term" value="C:plasma membrane"/>
    <property type="evidence" value="ECO:0007669"/>
    <property type="project" value="UniProtKB-SubCell"/>
</dbReference>
<comment type="caution">
    <text evidence="9">The sequence shown here is derived from an EMBL/GenBank/DDBJ whole genome shotgun (WGS) entry which is preliminary data.</text>
</comment>
<evidence type="ECO:0000256" key="6">
    <source>
        <dbReference type="ARBA" id="ARBA00023136"/>
    </source>
</evidence>
<feature type="domain" description="ABC transmembrane type-1" evidence="8">
    <location>
        <begin position="95"/>
        <end position="300"/>
    </location>
</feature>
<name>A0A2J6X3S4_9CHLR</name>
<dbReference type="PANTHER" id="PTHR43163:SF6">
    <property type="entry name" value="DIPEPTIDE TRANSPORT SYSTEM PERMEASE PROTEIN DPPB-RELATED"/>
    <property type="match status" value="1"/>
</dbReference>
<keyword evidence="6 7" id="KW-0472">Membrane</keyword>
<proteinExistence type="inferred from homology"/>
<dbReference type="PROSITE" id="PS50928">
    <property type="entry name" value="ABC_TM1"/>
    <property type="match status" value="1"/>
</dbReference>
<dbReference type="EMBL" id="PNIQ01000609">
    <property type="protein sequence ID" value="PMP80505.1"/>
    <property type="molecule type" value="Genomic_DNA"/>
</dbReference>
<evidence type="ECO:0000256" key="1">
    <source>
        <dbReference type="ARBA" id="ARBA00004651"/>
    </source>
</evidence>
<dbReference type="AlphaFoldDB" id="A0A2J6X3S4"/>
<feature type="transmembrane region" description="Helical" evidence="7">
    <location>
        <begin position="9"/>
        <end position="31"/>
    </location>
</feature>
<evidence type="ECO:0000313" key="10">
    <source>
        <dbReference type="Proteomes" id="UP000243376"/>
    </source>
</evidence>
<keyword evidence="5 7" id="KW-1133">Transmembrane helix</keyword>
<protein>
    <submittedName>
        <fullName evidence="9">Peptide ABC transporter permease</fullName>
    </submittedName>
</protein>
<feature type="transmembrane region" description="Helical" evidence="7">
    <location>
        <begin position="134"/>
        <end position="157"/>
    </location>
</feature>
<dbReference type="Pfam" id="PF19300">
    <property type="entry name" value="BPD_transp_1_N"/>
    <property type="match status" value="1"/>
</dbReference>
<dbReference type="SUPFAM" id="SSF161098">
    <property type="entry name" value="MetI-like"/>
    <property type="match status" value="1"/>
</dbReference>
<feature type="transmembrane region" description="Helical" evidence="7">
    <location>
        <begin position="280"/>
        <end position="307"/>
    </location>
</feature>
<dbReference type="GO" id="GO:0055085">
    <property type="term" value="P:transmembrane transport"/>
    <property type="evidence" value="ECO:0007669"/>
    <property type="project" value="InterPro"/>
</dbReference>
<reference evidence="9 10" key="1">
    <citation type="submission" date="2018-01" db="EMBL/GenBank/DDBJ databases">
        <title>Metagenomic assembled genomes from two thermal pools in the Uzon Caldera, Kamchatka, Russia.</title>
        <authorList>
            <person name="Wilkins L."/>
            <person name="Ettinger C."/>
        </authorList>
    </citation>
    <scope>NUCLEOTIDE SEQUENCE [LARGE SCALE GENOMIC DNA]</scope>
    <source>
        <strain evidence="9">ZAV-02</strain>
    </source>
</reference>
<evidence type="ECO:0000256" key="2">
    <source>
        <dbReference type="ARBA" id="ARBA00022448"/>
    </source>
</evidence>
<keyword evidence="3" id="KW-1003">Cell membrane</keyword>
<evidence type="ECO:0000256" key="5">
    <source>
        <dbReference type="ARBA" id="ARBA00022989"/>
    </source>
</evidence>
<comment type="subcellular location">
    <subcellularLocation>
        <location evidence="1 7">Cell membrane</location>
        <topology evidence="1 7">Multi-pass membrane protein</topology>
    </subcellularLocation>
</comment>
<keyword evidence="4 7" id="KW-0812">Transmembrane</keyword>
<dbReference type="InterPro" id="IPR035906">
    <property type="entry name" value="MetI-like_sf"/>
</dbReference>
<evidence type="ECO:0000259" key="8">
    <source>
        <dbReference type="PROSITE" id="PS50928"/>
    </source>
</evidence>
<keyword evidence="2 7" id="KW-0813">Transport</keyword>
<organism evidence="9 10">
    <name type="scientific">Chloroflexus aggregans</name>
    <dbReference type="NCBI Taxonomy" id="152260"/>
    <lineage>
        <taxon>Bacteria</taxon>
        <taxon>Bacillati</taxon>
        <taxon>Chloroflexota</taxon>
        <taxon>Chloroflexia</taxon>
        <taxon>Chloroflexales</taxon>
        <taxon>Chloroflexineae</taxon>
        <taxon>Chloroflexaceae</taxon>
        <taxon>Chloroflexus</taxon>
    </lineage>
</organism>
<feature type="transmembrane region" description="Helical" evidence="7">
    <location>
        <begin position="99"/>
        <end position="122"/>
    </location>
</feature>
<evidence type="ECO:0000256" key="3">
    <source>
        <dbReference type="ARBA" id="ARBA00022475"/>
    </source>
</evidence>
<dbReference type="Gene3D" id="1.10.3720.10">
    <property type="entry name" value="MetI-like"/>
    <property type="match status" value="1"/>
</dbReference>
<feature type="transmembrane region" description="Helical" evidence="7">
    <location>
        <begin position="177"/>
        <end position="197"/>
    </location>
</feature>
<accession>A0A2J6X3S4</accession>